<name>A0A1E5T0A0_9BACT</name>
<dbReference type="RefSeq" id="WP_069836305.1">
    <property type="nucleotide sequence ID" value="NZ_MDGQ01000005.1"/>
</dbReference>
<organism evidence="1 2">
    <name type="scientific">Roseivirga misakiensis</name>
    <dbReference type="NCBI Taxonomy" id="1563681"/>
    <lineage>
        <taxon>Bacteria</taxon>
        <taxon>Pseudomonadati</taxon>
        <taxon>Bacteroidota</taxon>
        <taxon>Cytophagia</taxon>
        <taxon>Cytophagales</taxon>
        <taxon>Roseivirgaceae</taxon>
        <taxon>Roseivirga</taxon>
    </lineage>
</organism>
<dbReference type="EMBL" id="MDGQ01000005">
    <property type="protein sequence ID" value="OEK04800.1"/>
    <property type="molecule type" value="Genomic_DNA"/>
</dbReference>
<dbReference type="AlphaFoldDB" id="A0A1E5T0A0"/>
<evidence type="ECO:0000313" key="2">
    <source>
        <dbReference type="Proteomes" id="UP000095552"/>
    </source>
</evidence>
<evidence type="ECO:0000313" key="1">
    <source>
        <dbReference type="EMBL" id="OEK04800.1"/>
    </source>
</evidence>
<keyword evidence="2" id="KW-1185">Reference proteome</keyword>
<proteinExistence type="predicted"/>
<dbReference type="OrthoDB" id="1059469at2"/>
<protein>
    <recommendedName>
        <fullName evidence="3">WG repeat-containing protein</fullName>
    </recommendedName>
</protein>
<evidence type="ECO:0008006" key="3">
    <source>
        <dbReference type="Google" id="ProtNLM"/>
    </source>
</evidence>
<accession>A0A1E5T0A0</accession>
<comment type="caution">
    <text evidence="1">The sequence shown here is derived from an EMBL/GenBank/DDBJ whole genome shotgun (WGS) entry which is preliminary data.</text>
</comment>
<sequence length="499" mass="56358">MKYQWGLLLLLIGLNCLKAQDEVSKTLSGKYNVYPADSMGVVLLNRNLKQMSNGDYALSFLGLNDQLEKKWENVYPFSRGYSPVFQEITAQGIVILFADPKGKSYELIKANSDFGDYERFKYEFSKPVVIEEITYYYDNVWAAGSIDGFPAIFKLKPDNTFETIPVGAPGLVKYAGQINYNKNTKGFDFLLLIESNREDAIIWRSMALDGSVLQNQMLRGFEKDRIKSVKAVYTSNSAYVAGTYSIGTRDKLAGVFFAEINEVNHQLKKVNTKSLSGLGNYKKLENIEEKGFNSAAMAKLKSTNKSFFIDDLQIDRQGVLSVAVEVFKPEYRNRSAFEKQIIARDRVDQIDQNVFGRQTGLGAGVARDLEGRMERASATDQLQYRFMDQSLGKAVNEGISYSHTAIVMLDERMNIVKDYGVNFDLRDRGTVASSTHFKQGVLCYASEGGLKQFNTQSQIATIVKSTNDVQMVYWTNNQYLEAEVDIPNKFLKLSGRRFD</sequence>
<dbReference type="Proteomes" id="UP000095552">
    <property type="component" value="Unassembled WGS sequence"/>
</dbReference>
<gene>
    <name evidence="1" type="ORF">BFP71_15255</name>
</gene>
<reference evidence="1 2" key="1">
    <citation type="submission" date="2016-08" db="EMBL/GenBank/DDBJ databases">
        <title>Draft genome of Fabibacter sp. strain SK-8.</title>
        <authorList>
            <person name="Wong S.-K."/>
            <person name="Hamasaki K."/>
            <person name="Yoshizawa S."/>
        </authorList>
    </citation>
    <scope>NUCLEOTIDE SEQUENCE [LARGE SCALE GENOMIC DNA]</scope>
    <source>
        <strain evidence="1 2">SK-8</strain>
    </source>
</reference>